<sequence length="773" mass="89514">MQDSCFYHPCDKPLFYECPCAFPILVFCEEHGQYHISRFQEGHNLRLKLPCLGSTKKFRISSDRENSKVVLANVDEKLFAMKINNKKVGLHPEIANCVNAMKMKFVKILAKIGKNDDKELKKICQEYVEGYKKVIANSKVDENEFYMGIQDLVNQSYSLQDEEAVKKVSEIVGKIKKEMDMPAKVKKFLVQEYSLSDCDNNFYLKLLMEQDFSKENLSKLFKKEYKYFISHEDVVDRHFDSISGELFKLTNDIKRRLSDEAFSYISSLNTSDVYSQISVYISDISDELTKSASDICPDWNLVYTAFMQNSDFEIKQCLDISDNLCFVISDLKQNLSFIILISEMISYNCLTIQSIDFLLLSGSTKATIPIIQSNPLTINLYTLDSRTFEFTHYLSLPIPNSNFIYTSGALIDNWNTLILCSKNGNYLCYDINSEVESNKLSETISEPIYQVEYLLHIQILFIKTSSSMLLYTATLEPYKSFAYPSGIFSVCLLPTSLYILILKTSKFKASQIELQEEDITHFNKQIPGWDIKGRFSRYVKRNYNVLDFSLYESTNKYDKIIEKINFLEVSNSPIYLDVEKNKLTPREYIKKTKKLEIYDIIEEKKEFGPGICYNSCSLCSLSCQIKTIHSYHLCDNLHKCAITCSALGNCNKNGKFECGRDIGKGQIAHEGVHECQAEYHLCPYICPGCGVQCKRVYGHEDNHKKKHHLKLYFGLSCGQNCGYEQHVHQVRCPGEEYCPKKYFPEIVEHGDDFDYWKDCKEFWKYYAWDVDIN</sequence>
<keyword evidence="2" id="KW-1185">Reference proteome</keyword>
<reference evidence="1 2" key="1">
    <citation type="submission" date="2016-11" db="EMBL/GenBank/DDBJ databases">
        <title>The macronuclear genome of Stentor coeruleus: a giant cell with tiny introns.</title>
        <authorList>
            <person name="Slabodnick M."/>
            <person name="Ruby J.G."/>
            <person name="Reiff S.B."/>
            <person name="Swart E.C."/>
            <person name="Gosai S."/>
            <person name="Prabakaran S."/>
            <person name="Witkowska E."/>
            <person name="Larue G.E."/>
            <person name="Fisher S."/>
            <person name="Freeman R.M."/>
            <person name="Gunawardena J."/>
            <person name="Chu W."/>
            <person name="Stover N.A."/>
            <person name="Gregory B.D."/>
            <person name="Nowacki M."/>
            <person name="Derisi J."/>
            <person name="Roy S.W."/>
            <person name="Marshall W.F."/>
            <person name="Sood P."/>
        </authorList>
    </citation>
    <scope>NUCLEOTIDE SEQUENCE [LARGE SCALE GENOMIC DNA]</scope>
    <source>
        <strain evidence="1">WM001</strain>
    </source>
</reference>
<organism evidence="1 2">
    <name type="scientific">Stentor coeruleus</name>
    <dbReference type="NCBI Taxonomy" id="5963"/>
    <lineage>
        <taxon>Eukaryota</taxon>
        <taxon>Sar</taxon>
        <taxon>Alveolata</taxon>
        <taxon>Ciliophora</taxon>
        <taxon>Postciliodesmatophora</taxon>
        <taxon>Heterotrichea</taxon>
        <taxon>Heterotrichida</taxon>
        <taxon>Stentoridae</taxon>
        <taxon>Stentor</taxon>
    </lineage>
</organism>
<comment type="caution">
    <text evidence="1">The sequence shown here is derived from an EMBL/GenBank/DDBJ whole genome shotgun (WGS) entry which is preliminary data.</text>
</comment>
<protein>
    <submittedName>
        <fullName evidence="1">Uncharacterized protein</fullName>
    </submittedName>
</protein>
<dbReference type="OrthoDB" id="327626at2759"/>
<dbReference type="AlphaFoldDB" id="A0A1R2BZA0"/>
<evidence type="ECO:0000313" key="2">
    <source>
        <dbReference type="Proteomes" id="UP000187209"/>
    </source>
</evidence>
<dbReference type="Proteomes" id="UP000187209">
    <property type="component" value="Unassembled WGS sequence"/>
</dbReference>
<dbReference type="EMBL" id="MPUH01000354">
    <property type="protein sequence ID" value="OMJ82096.1"/>
    <property type="molecule type" value="Genomic_DNA"/>
</dbReference>
<gene>
    <name evidence="1" type="ORF">SteCoe_17316</name>
</gene>
<accession>A0A1R2BZA0</accession>
<proteinExistence type="predicted"/>
<name>A0A1R2BZA0_9CILI</name>
<evidence type="ECO:0000313" key="1">
    <source>
        <dbReference type="EMBL" id="OMJ82096.1"/>
    </source>
</evidence>